<dbReference type="InterPro" id="IPR004648">
    <property type="entry name" value="Oligpept_transpt"/>
</dbReference>
<evidence type="ECO:0000256" key="8">
    <source>
        <dbReference type="ARBA" id="ARBA00023136"/>
    </source>
</evidence>
<evidence type="ECO:0000256" key="5">
    <source>
        <dbReference type="ARBA" id="ARBA00022856"/>
    </source>
</evidence>
<reference evidence="10 11" key="1">
    <citation type="submission" date="2015-10" db="EMBL/GenBank/DDBJ databases">
        <title>Full genome of DAOMC 229536 Phialocephala scopiformis, a fungal endophyte of spruce producing the potent anti-insectan compound rugulosin.</title>
        <authorList>
            <consortium name="DOE Joint Genome Institute"/>
            <person name="Walker A.K."/>
            <person name="Frasz S.L."/>
            <person name="Seifert K.A."/>
            <person name="Miller J.D."/>
            <person name="Mondo S.J."/>
            <person name="Labutti K."/>
            <person name="Lipzen A."/>
            <person name="Dockter R."/>
            <person name="Kennedy M."/>
            <person name="Grigoriev I.V."/>
            <person name="Spatafora J.W."/>
        </authorList>
    </citation>
    <scope>NUCLEOTIDE SEQUENCE [LARGE SCALE GENOMIC DNA]</scope>
    <source>
        <strain evidence="10 11">CBS 120377</strain>
    </source>
</reference>
<feature type="transmembrane region" description="Helical" evidence="9">
    <location>
        <begin position="229"/>
        <end position="249"/>
    </location>
</feature>
<evidence type="ECO:0000256" key="1">
    <source>
        <dbReference type="ARBA" id="ARBA00004141"/>
    </source>
</evidence>
<dbReference type="KEGG" id="psco:LY89DRAFT_676226"/>
<dbReference type="NCBIfam" id="TIGR00728">
    <property type="entry name" value="OPT_sfam"/>
    <property type="match status" value="1"/>
</dbReference>
<dbReference type="GO" id="GO:0016020">
    <property type="term" value="C:membrane"/>
    <property type="evidence" value="ECO:0007669"/>
    <property type="project" value="UniProtKB-SubCell"/>
</dbReference>
<keyword evidence="5" id="KW-0571">Peptide transport</keyword>
<keyword evidence="11" id="KW-1185">Reference proteome</keyword>
<evidence type="ECO:0000313" key="11">
    <source>
        <dbReference type="Proteomes" id="UP000070700"/>
    </source>
</evidence>
<feature type="transmembrane region" description="Helical" evidence="9">
    <location>
        <begin position="58"/>
        <end position="77"/>
    </location>
</feature>
<comment type="subcellular location">
    <subcellularLocation>
        <location evidence="1">Membrane</location>
        <topology evidence="1">Multi-pass membrane protein</topology>
    </subcellularLocation>
</comment>
<sequence>MYYSNFYWSAYTPINSNESFANNGYTYDVSQILNDSGDGVDIEKYKAYGPPYFSGANVFGQGAWFAWYPLTLFYVSIQHYEALKRSFYDMYKGIRYRSSAFGDNDDPHSRMMRAYPEVADWWFIGVLLISLVLGIIALKAYPVDTPVWTLFAVVGLSAVFLIPSALLLANANVTMGFNVLFQLLAGYWFVGNPEALIIVTAYGQNFNSQAENYISDQKMGHYAKIPPRAVFRGQMLSVLVNCFIFVGMLDWMVQSFDNGTLCEWNNPQHFVCTDAVLVFASAIEYGAFGVKNFFTLYPFLPWCFLVGGLVGIGWGVVQKFGPHFKSMCRRRWSERTFATWDTWMFRPMELFAWFDPAVFWAGALNWTGGNNLSYATNGIYISFIFMYYIKRNYGPWFEKYNYLLEAGFDVGVAISGIIQTFAFDFGPSITLNWWGNTVSTAGVDYVSYNQNASLYPIPASGYFGLAPADFPMKF</sequence>
<accession>A0A132BAY8</accession>
<keyword evidence="6" id="KW-0653">Protein transport</keyword>
<dbReference type="GeneID" id="28823294"/>
<dbReference type="GO" id="GO:0035673">
    <property type="term" value="F:oligopeptide transmembrane transporter activity"/>
    <property type="evidence" value="ECO:0007669"/>
    <property type="project" value="InterPro"/>
</dbReference>
<evidence type="ECO:0000256" key="9">
    <source>
        <dbReference type="SAM" id="Phobius"/>
    </source>
</evidence>
<feature type="transmembrane region" description="Helical" evidence="9">
    <location>
        <begin position="121"/>
        <end position="141"/>
    </location>
</feature>
<name>A0A132BAY8_MOLSC</name>
<dbReference type="OrthoDB" id="9986677at2759"/>
<dbReference type="RefSeq" id="XP_018063788.1">
    <property type="nucleotide sequence ID" value="XM_018213568.1"/>
</dbReference>
<evidence type="ECO:0000256" key="7">
    <source>
        <dbReference type="ARBA" id="ARBA00022989"/>
    </source>
</evidence>
<comment type="similarity">
    <text evidence="2">Belongs to the oligopeptide OPT transporter family.</text>
</comment>
<feature type="transmembrane region" description="Helical" evidence="9">
    <location>
        <begin position="372"/>
        <end position="389"/>
    </location>
</feature>
<evidence type="ECO:0000256" key="2">
    <source>
        <dbReference type="ARBA" id="ARBA00008807"/>
    </source>
</evidence>
<evidence type="ECO:0000256" key="3">
    <source>
        <dbReference type="ARBA" id="ARBA00022448"/>
    </source>
</evidence>
<feature type="transmembrane region" description="Helical" evidence="9">
    <location>
        <begin position="147"/>
        <end position="169"/>
    </location>
</feature>
<dbReference type="AlphaFoldDB" id="A0A132BAY8"/>
<keyword evidence="7 9" id="KW-1133">Transmembrane helix</keyword>
<dbReference type="EMBL" id="KQ947432">
    <property type="protein sequence ID" value="KUJ09433.1"/>
    <property type="molecule type" value="Genomic_DNA"/>
</dbReference>
<dbReference type="Proteomes" id="UP000070700">
    <property type="component" value="Unassembled WGS sequence"/>
</dbReference>
<evidence type="ECO:0000256" key="4">
    <source>
        <dbReference type="ARBA" id="ARBA00022692"/>
    </source>
</evidence>
<dbReference type="GO" id="GO:0015031">
    <property type="term" value="P:protein transport"/>
    <property type="evidence" value="ECO:0007669"/>
    <property type="project" value="UniProtKB-KW"/>
</dbReference>
<dbReference type="InterPro" id="IPR004813">
    <property type="entry name" value="OPT"/>
</dbReference>
<dbReference type="InParanoid" id="A0A132BAY8"/>
<keyword evidence="4 9" id="KW-0812">Transmembrane</keyword>
<keyword evidence="8 9" id="KW-0472">Membrane</keyword>
<keyword evidence="3" id="KW-0813">Transport</keyword>
<dbReference type="Pfam" id="PF03169">
    <property type="entry name" value="OPT"/>
    <property type="match status" value="1"/>
</dbReference>
<feature type="transmembrane region" description="Helical" evidence="9">
    <location>
        <begin position="299"/>
        <end position="317"/>
    </location>
</feature>
<dbReference type="PANTHER" id="PTHR22601">
    <property type="entry name" value="ISP4 LIKE PROTEIN"/>
    <property type="match status" value="1"/>
</dbReference>
<organism evidence="10 11">
    <name type="scientific">Mollisia scopiformis</name>
    <name type="common">Conifer needle endophyte fungus</name>
    <name type="synonym">Phialocephala scopiformis</name>
    <dbReference type="NCBI Taxonomy" id="149040"/>
    <lineage>
        <taxon>Eukaryota</taxon>
        <taxon>Fungi</taxon>
        <taxon>Dikarya</taxon>
        <taxon>Ascomycota</taxon>
        <taxon>Pezizomycotina</taxon>
        <taxon>Leotiomycetes</taxon>
        <taxon>Helotiales</taxon>
        <taxon>Mollisiaceae</taxon>
        <taxon>Mollisia</taxon>
    </lineage>
</organism>
<evidence type="ECO:0000256" key="6">
    <source>
        <dbReference type="ARBA" id="ARBA00022927"/>
    </source>
</evidence>
<proteinExistence type="inferred from homology"/>
<gene>
    <name evidence="10" type="ORF">LY89DRAFT_676226</name>
</gene>
<protein>
    <submittedName>
        <fullName evidence="10">Uncharacterized protein</fullName>
    </submittedName>
</protein>
<evidence type="ECO:0000313" key="10">
    <source>
        <dbReference type="EMBL" id="KUJ09433.1"/>
    </source>
</evidence>